<reference evidence="3 4" key="4">
    <citation type="journal article" date="2011" name="BMC Genomics">
        <title>RNA-Seq improves annotation of protein-coding genes in the cucumber genome.</title>
        <authorList>
            <person name="Li Z."/>
            <person name="Zhang Z."/>
            <person name="Yan P."/>
            <person name="Huang S."/>
            <person name="Fei Z."/>
            <person name="Lin K."/>
        </authorList>
    </citation>
    <scope>NUCLEOTIDE SEQUENCE [LARGE SCALE GENOMIC DNA]</scope>
    <source>
        <strain evidence="4">cv. 9930</strain>
    </source>
</reference>
<dbReference type="InterPro" id="IPR015915">
    <property type="entry name" value="Kelch-typ_b-propeller"/>
</dbReference>
<dbReference type="NCBIfam" id="TIGR01640">
    <property type="entry name" value="F_box_assoc_1"/>
    <property type="match status" value="1"/>
</dbReference>
<protein>
    <recommendedName>
        <fullName evidence="5">F-box domain-containing protein</fullName>
    </recommendedName>
</protein>
<evidence type="ECO:0000313" key="3">
    <source>
        <dbReference type="EMBL" id="KGN58298.1"/>
    </source>
</evidence>
<dbReference type="InterPro" id="IPR001810">
    <property type="entry name" value="F-box_dom"/>
</dbReference>
<dbReference type="AlphaFoldDB" id="A0A0A0L8X4"/>
<dbReference type="InterPro" id="IPR017451">
    <property type="entry name" value="F-box-assoc_interact_dom"/>
</dbReference>
<dbReference type="EMBL" id="CM002924">
    <property type="protein sequence ID" value="KGN58298.1"/>
    <property type="molecule type" value="Genomic_DNA"/>
</dbReference>
<name>A0A0A0L8X4_CUCSA</name>
<dbReference type="SUPFAM" id="SSF81383">
    <property type="entry name" value="F-box domain"/>
    <property type="match status" value="1"/>
</dbReference>
<organism evidence="3 4">
    <name type="scientific">Cucumis sativus</name>
    <name type="common">Cucumber</name>
    <dbReference type="NCBI Taxonomy" id="3659"/>
    <lineage>
        <taxon>Eukaryota</taxon>
        <taxon>Viridiplantae</taxon>
        <taxon>Streptophyta</taxon>
        <taxon>Embryophyta</taxon>
        <taxon>Tracheophyta</taxon>
        <taxon>Spermatophyta</taxon>
        <taxon>Magnoliopsida</taxon>
        <taxon>eudicotyledons</taxon>
        <taxon>Gunneridae</taxon>
        <taxon>Pentapetalae</taxon>
        <taxon>rosids</taxon>
        <taxon>fabids</taxon>
        <taxon>Cucurbitales</taxon>
        <taxon>Cucurbitaceae</taxon>
        <taxon>Benincaseae</taxon>
        <taxon>Cucumis</taxon>
    </lineage>
</organism>
<feature type="domain" description="F-box" evidence="1">
    <location>
        <begin position="6"/>
        <end position="43"/>
    </location>
</feature>
<reference evidence="3 4" key="1">
    <citation type="journal article" date="2009" name="Nat. Genet.">
        <title>The genome of the cucumber, Cucumis sativus L.</title>
        <authorList>
            <person name="Huang S."/>
            <person name="Li R."/>
            <person name="Zhang Z."/>
            <person name="Li L."/>
            <person name="Gu X."/>
            <person name="Fan W."/>
            <person name="Lucas W.J."/>
            <person name="Wang X."/>
            <person name="Xie B."/>
            <person name="Ni P."/>
            <person name="Ren Y."/>
            <person name="Zhu H."/>
            <person name="Li J."/>
            <person name="Lin K."/>
            <person name="Jin W."/>
            <person name="Fei Z."/>
            <person name="Li G."/>
            <person name="Staub J."/>
            <person name="Kilian A."/>
            <person name="van der Vossen E.A."/>
            <person name="Wu Y."/>
            <person name="Guo J."/>
            <person name="He J."/>
            <person name="Jia Z."/>
            <person name="Ren Y."/>
            <person name="Tian G."/>
            <person name="Lu Y."/>
            <person name="Ruan J."/>
            <person name="Qian W."/>
            <person name="Wang M."/>
            <person name="Huang Q."/>
            <person name="Li B."/>
            <person name="Xuan Z."/>
            <person name="Cao J."/>
            <person name="Asan"/>
            <person name="Wu Z."/>
            <person name="Zhang J."/>
            <person name="Cai Q."/>
            <person name="Bai Y."/>
            <person name="Zhao B."/>
            <person name="Han Y."/>
            <person name="Li Y."/>
            <person name="Li X."/>
            <person name="Wang S."/>
            <person name="Shi Q."/>
            <person name="Liu S."/>
            <person name="Cho W.K."/>
            <person name="Kim J.Y."/>
            <person name="Xu Y."/>
            <person name="Heller-Uszynska K."/>
            <person name="Miao H."/>
            <person name="Cheng Z."/>
            <person name="Zhang S."/>
            <person name="Wu J."/>
            <person name="Yang Y."/>
            <person name="Kang H."/>
            <person name="Li M."/>
            <person name="Liang H."/>
            <person name="Ren X."/>
            <person name="Shi Z."/>
            <person name="Wen M."/>
            <person name="Jian M."/>
            <person name="Yang H."/>
            <person name="Zhang G."/>
            <person name="Yang Z."/>
            <person name="Chen R."/>
            <person name="Liu S."/>
            <person name="Li J."/>
            <person name="Ma L."/>
            <person name="Liu H."/>
            <person name="Zhou Y."/>
            <person name="Zhao J."/>
            <person name="Fang X."/>
            <person name="Li G."/>
            <person name="Fang L."/>
            <person name="Li Y."/>
            <person name="Liu D."/>
            <person name="Zheng H."/>
            <person name="Zhang Y."/>
            <person name="Qin N."/>
            <person name="Li Z."/>
            <person name="Yang G."/>
            <person name="Yang S."/>
            <person name="Bolund L."/>
            <person name="Kristiansen K."/>
            <person name="Zheng H."/>
            <person name="Li S."/>
            <person name="Zhang X."/>
            <person name="Yang H."/>
            <person name="Wang J."/>
            <person name="Sun R."/>
            <person name="Zhang B."/>
            <person name="Jiang S."/>
            <person name="Wang J."/>
            <person name="Du Y."/>
            <person name="Li S."/>
        </authorList>
    </citation>
    <scope>NUCLEOTIDE SEQUENCE [LARGE SCALE GENOMIC DNA]</scope>
    <source>
        <strain evidence="4">cv. 9930</strain>
    </source>
</reference>
<proteinExistence type="predicted"/>
<feature type="domain" description="F-box associated beta-propeller type 1" evidence="2">
    <location>
        <begin position="76"/>
        <end position="251"/>
    </location>
</feature>
<dbReference type="eggNOG" id="ENOG502SUJU">
    <property type="taxonomic scope" value="Eukaryota"/>
</dbReference>
<dbReference type="InterPro" id="IPR050796">
    <property type="entry name" value="SCF_F-box_component"/>
</dbReference>
<gene>
    <name evidence="3" type="ORF">Csa_3G609260</name>
</gene>
<dbReference type="PANTHER" id="PTHR31672">
    <property type="entry name" value="BNACNNG10540D PROTEIN"/>
    <property type="match status" value="1"/>
</dbReference>
<accession>A0A0A0L8X4</accession>
<dbReference type="Pfam" id="PF07734">
    <property type="entry name" value="FBA_1"/>
    <property type="match status" value="1"/>
</dbReference>
<dbReference type="Gramene" id="KGN58298">
    <property type="protein sequence ID" value="KGN58298"/>
    <property type="gene ID" value="Csa_3G609260"/>
</dbReference>
<reference evidence="3 4" key="2">
    <citation type="journal article" date="2009" name="PLoS ONE">
        <title>An integrated genetic and cytogenetic map of the cucumber genome.</title>
        <authorList>
            <person name="Ren Y."/>
            <person name="Zhang Z."/>
            <person name="Liu J."/>
            <person name="Staub J.E."/>
            <person name="Han Y."/>
            <person name="Cheng Z."/>
            <person name="Li X."/>
            <person name="Lu J."/>
            <person name="Miao H."/>
            <person name="Kang H."/>
            <person name="Xie B."/>
            <person name="Gu X."/>
            <person name="Wang X."/>
            <person name="Du Y."/>
            <person name="Jin W."/>
            <person name="Huang S."/>
        </authorList>
    </citation>
    <scope>NUCLEOTIDE SEQUENCE [LARGE SCALE GENOMIC DNA]</scope>
    <source>
        <strain evidence="4">cv. 9930</strain>
    </source>
</reference>
<dbReference type="InterPro" id="IPR006527">
    <property type="entry name" value="F-box-assoc_dom_typ1"/>
</dbReference>
<reference evidence="3 4" key="3">
    <citation type="journal article" date="2010" name="BMC Genomics">
        <title>Transcriptome sequencing and comparative analysis of cucumber flowers with different sex types.</title>
        <authorList>
            <person name="Guo S."/>
            <person name="Zheng Y."/>
            <person name="Joung J.G."/>
            <person name="Liu S."/>
            <person name="Zhang Z."/>
            <person name="Crasta O.R."/>
            <person name="Sobral B.W."/>
            <person name="Xu Y."/>
            <person name="Huang S."/>
            <person name="Fei Z."/>
        </authorList>
    </citation>
    <scope>NUCLEOTIDE SEQUENCE [LARGE SCALE GENOMIC DNA]</scope>
    <source>
        <strain evidence="4">cv. 9930</strain>
    </source>
</reference>
<keyword evidence="4" id="KW-1185">Reference proteome</keyword>
<dbReference type="OMA" id="YYVYNPV"/>
<dbReference type="InterPro" id="IPR036047">
    <property type="entry name" value="F-box-like_dom_sf"/>
</dbReference>
<evidence type="ECO:0000313" key="4">
    <source>
        <dbReference type="Proteomes" id="UP000029981"/>
    </source>
</evidence>
<dbReference type="Pfam" id="PF00646">
    <property type="entry name" value="F-box"/>
    <property type="match status" value="1"/>
</dbReference>
<evidence type="ECO:0000259" key="1">
    <source>
        <dbReference type="Pfam" id="PF00646"/>
    </source>
</evidence>
<dbReference type="Proteomes" id="UP000029981">
    <property type="component" value="Chromosome 3"/>
</dbReference>
<dbReference type="SUPFAM" id="SSF117281">
    <property type="entry name" value="Kelch motif"/>
    <property type="match status" value="1"/>
</dbReference>
<sequence>MAARLIPDDITIEILQYFSLRSLAIANSVSKLWQSFIFTKSLHLHTPLSPPICHGFFFQSSHIPKNGAPIHFFPSSPTSLTKTNFPNLRLLASSNGLLLCSKPNQNPIIHYSVFNPSTTQLIPIPKPSNLISSVKIGFHSHDSVSFTILRFVNFGFKPMEIFASETGEWRRLDFYLDMDTMFFPFEGPSAVVLNGVFYWLEFNSFIYAFDLLRNEFYQVGFPSEETEYERNVLLRCLAIAGGRLVMASTDGKVVEIRVLEERDCLWGLKCRLRVESVVGINGNRLCEAAESERLVGIVGFQGRDSERIYMNTTEFVICCHVGSGKVEIVYRFDTVLESKDVSSFTFFSL</sequence>
<evidence type="ECO:0000259" key="2">
    <source>
        <dbReference type="Pfam" id="PF07734"/>
    </source>
</evidence>
<evidence type="ECO:0008006" key="5">
    <source>
        <dbReference type="Google" id="ProtNLM"/>
    </source>
</evidence>